<protein>
    <submittedName>
        <fullName evidence="2">Uncharacterized protein</fullName>
    </submittedName>
</protein>
<gene>
    <name evidence="2" type="ORF">DPMN_005408</name>
</gene>
<sequence>MRQTAVTQEEAKATADDSDQPPQLNILNDEEQSDDNNNYKEQEPAIVVEDTPEADNYKKPTSSLGRLFDVFITKEESSAADKVELELNCYLKESRAKMEMNPIDWWGGKV</sequence>
<organism evidence="2 3">
    <name type="scientific">Dreissena polymorpha</name>
    <name type="common">Zebra mussel</name>
    <name type="synonym">Mytilus polymorpha</name>
    <dbReference type="NCBI Taxonomy" id="45954"/>
    <lineage>
        <taxon>Eukaryota</taxon>
        <taxon>Metazoa</taxon>
        <taxon>Spiralia</taxon>
        <taxon>Lophotrochozoa</taxon>
        <taxon>Mollusca</taxon>
        <taxon>Bivalvia</taxon>
        <taxon>Autobranchia</taxon>
        <taxon>Heteroconchia</taxon>
        <taxon>Euheterodonta</taxon>
        <taxon>Imparidentia</taxon>
        <taxon>Neoheterodontei</taxon>
        <taxon>Myida</taxon>
        <taxon>Dreissenoidea</taxon>
        <taxon>Dreissenidae</taxon>
        <taxon>Dreissena</taxon>
    </lineage>
</organism>
<reference evidence="2" key="1">
    <citation type="journal article" date="2019" name="bioRxiv">
        <title>The Genome of the Zebra Mussel, Dreissena polymorpha: A Resource for Invasive Species Research.</title>
        <authorList>
            <person name="McCartney M.A."/>
            <person name="Auch B."/>
            <person name="Kono T."/>
            <person name="Mallez S."/>
            <person name="Zhang Y."/>
            <person name="Obille A."/>
            <person name="Becker A."/>
            <person name="Abrahante J.E."/>
            <person name="Garbe J."/>
            <person name="Badalamenti J.P."/>
            <person name="Herman A."/>
            <person name="Mangelson H."/>
            <person name="Liachko I."/>
            <person name="Sullivan S."/>
            <person name="Sone E.D."/>
            <person name="Koren S."/>
            <person name="Silverstein K.A.T."/>
            <person name="Beckman K.B."/>
            <person name="Gohl D.M."/>
        </authorList>
    </citation>
    <scope>NUCLEOTIDE SEQUENCE</scope>
    <source>
        <strain evidence="2">Duluth1</strain>
        <tissue evidence="2">Whole animal</tissue>
    </source>
</reference>
<keyword evidence="3" id="KW-1185">Reference proteome</keyword>
<accession>A0A9D4MPK9</accession>
<evidence type="ECO:0000313" key="3">
    <source>
        <dbReference type="Proteomes" id="UP000828390"/>
    </source>
</evidence>
<comment type="caution">
    <text evidence="2">The sequence shown here is derived from an EMBL/GenBank/DDBJ whole genome shotgun (WGS) entry which is preliminary data.</text>
</comment>
<reference evidence="2" key="2">
    <citation type="submission" date="2020-11" db="EMBL/GenBank/DDBJ databases">
        <authorList>
            <person name="McCartney M.A."/>
            <person name="Auch B."/>
            <person name="Kono T."/>
            <person name="Mallez S."/>
            <person name="Becker A."/>
            <person name="Gohl D.M."/>
            <person name="Silverstein K.A.T."/>
            <person name="Koren S."/>
            <person name="Bechman K.B."/>
            <person name="Herman A."/>
            <person name="Abrahante J.E."/>
            <person name="Garbe J."/>
        </authorList>
    </citation>
    <scope>NUCLEOTIDE SEQUENCE</scope>
    <source>
        <strain evidence="2">Duluth1</strain>
        <tissue evidence="2">Whole animal</tissue>
    </source>
</reference>
<dbReference type="AlphaFoldDB" id="A0A9D4MPK9"/>
<dbReference type="EMBL" id="JAIWYP010000001">
    <property type="protein sequence ID" value="KAH3881482.1"/>
    <property type="molecule type" value="Genomic_DNA"/>
</dbReference>
<proteinExistence type="predicted"/>
<dbReference type="Proteomes" id="UP000828390">
    <property type="component" value="Unassembled WGS sequence"/>
</dbReference>
<feature type="region of interest" description="Disordered" evidence="1">
    <location>
        <begin position="1"/>
        <end position="60"/>
    </location>
</feature>
<evidence type="ECO:0000313" key="2">
    <source>
        <dbReference type="EMBL" id="KAH3881482.1"/>
    </source>
</evidence>
<evidence type="ECO:0000256" key="1">
    <source>
        <dbReference type="SAM" id="MobiDB-lite"/>
    </source>
</evidence>
<name>A0A9D4MPK9_DREPO</name>